<dbReference type="RefSeq" id="WP_076171973.1">
    <property type="nucleotide sequence ID" value="NZ_MRTP01000005.1"/>
</dbReference>
<proteinExistence type="predicted"/>
<gene>
    <name evidence="2" type="ORF">BK138_19150</name>
</gene>
<feature type="transmembrane region" description="Helical" evidence="1">
    <location>
        <begin position="89"/>
        <end position="108"/>
    </location>
</feature>
<feature type="transmembrane region" description="Helical" evidence="1">
    <location>
        <begin position="66"/>
        <end position="83"/>
    </location>
</feature>
<dbReference type="EMBL" id="MRTP01000005">
    <property type="protein sequence ID" value="OMF53033.1"/>
    <property type="molecule type" value="Genomic_DNA"/>
</dbReference>
<evidence type="ECO:0000256" key="1">
    <source>
        <dbReference type="SAM" id="Phobius"/>
    </source>
</evidence>
<dbReference type="STRING" id="297318.BK138_19150"/>
<accession>A0A1R1EMF7</accession>
<sequence>MKRQLRRPAALLATIAGTATILLWMKLGFFNPYSSSLETGPLQITFFTLCVPAVLAIVSAWFRRKALVLIAFLWSLPISLYLAMTPGIFAWFGATSCAYLVTYFLMLAERQR</sequence>
<evidence type="ECO:0000313" key="2">
    <source>
        <dbReference type="EMBL" id="OMF53033.1"/>
    </source>
</evidence>
<feature type="transmembrane region" description="Helical" evidence="1">
    <location>
        <begin position="42"/>
        <end position="61"/>
    </location>
</feature>
<feature type="transmembrane region" description="Helical" evidence="1">
    <location>
        <begin position="9"/>
        <end position="30"/>
    </location>
</feature>
<keyword evidence="1" id="KW-1133">Transmembrane helix</keyword>
<keyword evidence="1" id="KW-0812">Transmembrane</keyword>
<comment type="caution">
    <text evidence="2">The sequence shown here is derived from an EMBL/GenBank/DDBJ whole genome shotgun (WGS) entry which is preliminary data.</text>
</comment>
<dbReference type="Proteomes" id="UP000187172">
    <property type="component" value="Unassembled WGS sequence"/>
</dbReference>
<evidence type="ECO:0000313" key="3">
    <source>
        <dbReference type="Proteomes" id="UP000187172"/>
    </source>
</evidence>
<protein>
    <submittedName>
        <fullName evidence="2">Uncharacterized protein</fullName>
    </submittedName>
</protein>
<dbReference type="AlphaFoldDB" id="A0A1R1EMF7"/>
<reference evidence="2 3" key="1">
    <citation type="submission" date="2016-11" db="EMBL/GenBank/DDBJ databases">
        <title>Paenibacillus species isolates.</title>
        <authorList>
            <person name="Beno S.M."/>
        </authorList>
    </citation>
    <scope>NUCLEOTIDE SEQUENCE [LARGE SCALE GENOMIC DNA]</scope>
    <source>
        <strain evidence="2 3">FSL R5-0378</strain>
    </source>
</reference>
<organism evidence="2 3">
    <name type="scientific">Paenibacillus rhizosphaerae</name>
    <dbReference type="NCBI Taxonomy" id="297318"/>
    <lineage>
        <taxon>Bacteria</taxon>
        <taxon>Bacillati</taxon>
        <taxon>Bacillota</taxon>
        <taxon>Bacilli</taxon>
        <taxon>Bacillales</taxon>
        <taxon>Paenibacillaceae</taxon>
        <taxon>Paenibacillus</taxon>
    </lineage>
</organism>
<name>A0A1R1EMF7_9BACL</name>
<keyword evidence="1" id="KW-0472">Membrane</keyword>
<keyword evidence="3" id="KW-1185">Reference proteome</keyword>